<gene>
    <name evidence="1" type="ORF">M5X16_16730</name>
    <name evidence="2" type="ORF">PC41400_08985</name>
</gene>
<dbReference type="RefSeq" id="WP_042231081.1">
    <property type="nucleotide sequence ID" value="NZ_CP026520.1"/>
</dbReference>
<dbReference type="EMBL" id="CP026520">
    <property type="protein sequence ID" value="QAV17788.1"/>
    <property type="molecule type" value="Genomic_DNA"/>
</dbReference>
<evidence type="ECO:0000313" key="3">
    <source>
        <dbReference type="Proteomes" id="UP000288943"/>
    </source>
</evidence>
<dbReference type="AlphaFoldDB" id="A0A410WTT6"/>
<dbReference type="GeneID" id="95374942"/>
<evidence type="ECO:0000313" key="1">
    <source>
        <dbReference type="EMBL" id="MCY9597408.1"/>
    </source>
</evidence>
<dbReference type="Proteomes" id="UP001527202">
    <property type="component" value="Unassembled WGS sequence"/>
</dbReference>
<sequence length="125" mass="14377">MIINGVSVGPYELGWGLQELKEKISISGFVEEELDNHYTITTNTLKFWVEKEQGEITQITVFGEYEGKFLGGRVISTNRVYFNLLFVTIVDLEGLPSRSILYPTQCRINRAVSGLHYWSQVKEWI</sequence>
<reference evidence="1 4" key="2">
    <citation type="submission" date="2022-05" db="EMBL/GenBank/DDBJ databases">
        <title>Genome Sequencing of Bee-Associated Microbes.</title>
        <authorList>
            <person name="Dunlap C."/>
        </authorList>
    </citation>
    <scope>NUCLEOTIDE SEQUENCE [LARGE SCALE GENOMIC DNA]</scope>
    <source>
        <strain evidence="1 4">NRRL B-23120</strain>
    </source>
</reference>
<name>A0A410WTT6_9BACL</name>
<evidence type="ECO:0000313" key="4">
    <source>
        <dbReference type="Proteomes" id="UP001527202"/>
    </source>
</evidence>
<dbReference type="KEGG" id="pchi:PC41400_08985"/>
<proteinExistence type="predicted"/>
<accession>A0A410WTT6</accession>
<reference evidence="2 3" key="1">
    <citation type="submission" date="2018-01" db="EMBL/GenBank/DDBJ databases">
        <title>The whole genome sequencing and assembly of Paenibacillus chitinolyticus KCCM 41400 strain.</title>
        <authorList>
            <person name="Kim J.-Y."/>
            <person name="Park M.-K."/>
            <person name="Lee Y.-J."/>
            <person name="Yi H."/>
            <person name="Bahn Y.-S."/>
            <person name="Kim J.F."/>
            <person name="Lee D.-W."/>
        </authorList>
    </citation>
    <scope>NUCLEOTIDE SEQUENCE [LARGE SCALE GENOMIC DNA]</scope>
    <source>
        <strain evidence="2 3">KCCM 41400</strain>
    </source>
</reference>
<evidence type="ECO:0000313" key="2">
    <source>
        <dbReference type="EMBL" id="QAV17788.1"/>
    </source>
</evidence>
<organism evidence="2 3">
    <name type="scientific">Paenibacillus chitinolyticus</name>
    <dbReference type="NCBI Taxonomy" id="79263"/>
    <lineage>
        <taxon>Bacteria</taxon>
        <taxon>Bacillati</taxon>
        <taxon>Bacillota</taxon>
        <taxon>Bacilli</taxon>
        <taxon>Bacillales</taxon>
        <taxon>Paenibacillaceae</taxon>
        <taxon>Paenibacillus</taxon>
    </lineage>
</organism>
<dbReference type="Proteomes" id="UP000288943">
    <property type="component" value="Chromosome"/>
</dbReference>
<dbReference type="EMBL" id="JAMDMJ010000021">
    <property type="protein sequence ID" value="MCY9597408.1"/>
    <property type="molecule type" value="Genomic_DNA"/>
</dbReference>
<protein>
    <submittedName>
        <fullName evidence="2">Uncharacterized protein</fullName>
    </submittedName>
</protein>
<keyword evidence="4" id="KW-1185">Reference proteome</keyword>